<dbReference type="Proteomes" id="UP000009080">
    <property type="component" value="Chromosome"/>
</dbReference>
<feature type="signal peptide" evidence="1">
    <location>
        <begin position="1"/>
        <end position="22"/>
    </location>
</feature>
<evidence type="ECO:0000313" key="3">
    <source>
        <dbReference type="Proteomes" id="UP000009080"/>
    </source>
</evidence>
<dbReference type="OrthoDB" id="5292716at2"/>
<dbReference type="InterPro" id="IPR007433">
    <property type="entry name" value="DUF481"/>
</dbReference>
<dbReference type="HOGENOM" id="CLU_058997_5_0_6"/>
<organism evidence="2 3">
    <name type="scientific">Teredinibacter turnerae (strain ATCC 39867 / T7901)</name>
    <dbReference type="NCBI Taxonomy" id="377629"/>
    <lineage>
        <taxon>Bacteria</taxon>
        <taxon>Pseudomonadati</taxon>
        <taxon>Pseudomonadota</taxon>
        <taxon>Gammaproteobacteria</taxon>
        <taxon>Cellvibrionales</taxon>
        <taxon>Cellvibrionaceae</taxon>
        <taxon>Teredinibacter</taxon>
    </lineage>
</organism>
<feature type="chain" id="PRO_5002946602" evidence="1">
    <location>
        <begin position="23"/>
        <end position="268"/>
    </location>
</feature>
<dbReference type="STRING" id="377629.TERTU_3498"/>
<evidence type="ECO:0000256" key="1">
    <source>
        <dbReference type="SAM" id="SignalP"/>
    </source>
</evidence>
<dbReference type="RefSeq" id="WP_015817031.1">
    <property type="nucleotide sequence ID" value="NC_012997.1"/>
</dbReference>
<gene>
    <name evidence="2" type="ordered locus">TERTU_3498</name>
</gene>
<accession>C5BRC3</accession>
<dbReference type="KEGG" id="ttu:TERTU_3498"/>
<sequence>MTNRAVPLFLIPSFFVSVHALATEHEEHQGPVSVDAEVGALLTNGNTQSSAFKGKVDINHELKHWRNEYIVEGLYKRDEVTVGDGDNAYKEDQVTAEKYFFSAQTDYKLNSEYQGVFGYVSYEENKFSGYKYQATAAFGYSDRAFEKQNQHLDYSVGPGMSMAETEPSEDEDGVYVPADKQDAVILRVSAKYVYRFNPNTKFTQSLSSDIAFGDEDNTRTKSETAITAALNGSFAIKTSFKYEHNSVVSDEDIEQTDTQTAVTFVYTY</sequence>
<reference evidence="2 3" key="1">
    <citation type="journal article" date="2009" name="PLoS ONE">
        <title>The complete genome of Teredinibacter turnerae T7901: an intracellular endosymbiont of marine wood-boring bivalves (shipworms).</title>
        <authorList>
            <person name="Yang J.C."/>
            <person name="Madupu R."/>
            <person name="Durkin A.S."/>
            <person name="Ekborg N.A."/>
            <person name="Pedamallu C.S."/>
            <person name="Hostetler J.B."/>
            <person name="Radune D."/>
            <person name="Toms B.S."/>
            <person name="Henrissat B."/>
            <person name="Coutinho P.M."/>
            <person name="Schwarz S."/>
            <person name="Field L."/>
            <person name="Trindade-Silva A.E."/>
            <person name="Soares C.A.G."/>
            <person name="Elshahawi S."/>
            <person name="Hanora A."/>
            <person name="Schmidt E.W."/>
            <person name="Haygood M.G."/>
            <person name="Posfai J."/>
            <person name="Benner J."/>
            <person name="Madinger C."/>
            <person name="Nove J."/>
            <person name="Anton B."/>
            <person name="Chaudhary K."/>
            <person name="Foster J."/>
            <person name="Holman A."/>
            <person name="Kumar S."/>
            <person name="Lessard P.A."/>
            <person name="Luyten Y.A."/>
            <person name="Slatko B."/>
            <person name="Wood N."/>
            <person name="Wu B."/>
            <person name="Teplitski M."/>
            <person name="Mougous J.D."/>
            <person name="Ward N."/>
            <person name="Eisen J.A."/>
            <person name="Badger J.H."/>
            <person name="Distel D.L."/>
        </authorList>
    </citation>
    <scope>NUCLEOTIDE SEQUENCE [LARGE SCALE GENOMIC DNA]</scope>
    <source>
        <strain evidence="3">ATCC 39867 / T7901</strain>
    </source>
</reference>
<protein>
    <submittedName>
        <fullName evidence="2">Salt-induced outer membrane protein</fullName>
    </submittedName>
</protein>
<dbReference type="EMBL" id="CP001614">
    <property type="protein sequence ID" value="ACR10919.1"/>
    <property type="molecule type" value="Genomic_DNA"/>
</dbReference>
<name>C5BRC3_TERTT</name>
<dbReference type="eggNOG" id="COG3137">
    <property type="taxonomic scope" value="Bacteria"/>
</dbReference>
<keyword evidence="1" id="KW-0732">Signal</keyword>
<dbReference type="Pfam" id="PF04338">
    <property type="entry name" value="DUF481"/>
    <property type="match status" value="1"/>
</dbReference>
<keyword evidence="3" id="KW-1185">Reference proteome</keyword>
<evidence type="ECO:0000313" key="2">
    <source>
        <dbReference type="EMBL" id="ACR10919.1"/>
    </source>
</evidence>
<dbReference type="AlphaFoldDB" id="C5BRC3"/>
<proteinExistence type="predicted"/>